<evidence type="ECO:0000313" key="2">
    <source>
        <dbReference type="Proteomes" id="UP000714275"/>
    </source>
</evidence>
<protein>
    <submittedName>
        <fullName evidence="1">Uncharacterized protein</fullName>
    </submittedName>
</protein>
<dbReference type="EMBL" id="JABBWD010000048">
    <property type="protein sequence ID" value="KAG1773346.1"/>
    <property type="molecule type" value="Genomic_DNA"/>
</dbReference>
<evidence type="ECO:0000313" key="1">
    <source>
        <dbReference type="EMBL" id="KAG1773346.1"/>
    </source>
</evidence>
<dbReference type="AlphaFoldDB" id="A0A9P7CZB0"/>
<proteinExistence type="predicted"/>
<reference evidence="1" key="1">
    <citation type="journal article" date="2020" name="New Phytol.">
        <title>Comparative genomics reveals dynamic genome evolution in host specialist ectomycorrhizal fungi.</title>
        <authorList>
            <person name="Lofgren L.A."/>
            <person name="Nguyen N.H."/>
            <person name="Vilgalys R."/>
            <person name="Ruytinx J."/>
            <person name="Liao H.L."/>
            <person name="Branco S."/>
            <person name="Kuo A."/>
            <person name="LaButti K."/>
            <person name="Lipzen A."/>
            <person name="Andreopoulos W."/>
            <person name="Pangilinan J."/>
            <person name="Riley R."/>
            <person name="Hundley H."/>
            <person name="Na H."/>
            <person name="Barry K."/>
            <person name="Grigoriev I.V."/>
            <person name="Stajich J.E."/>
            <person name="Kennedy P.G."/>
        </authorList>
    </citation>
    <scope>NUCLEOTIDE SEQUENCE</scope>
    <source>
        <strain evidence="1">DOB743</strain>
    </source>
</reference>
<comment type="caution">
    <text evidence="1">The sequence shown here is derived from an EMBL/GenBank/DDBJ whole genome shotgun (WGS) entry which is preliminary data.</text>
</comment>
<organism evidence="1 2">
    <name type="scientific">Suillus placidus</name>
    <dbReference type="NCBI Taxonomy" id="48579"/>
    <lineage>
        <taxon>Eukaryota</taxon>
        <taxon>Fungi</taxon>
        <taxon>Dikarya</taxon>
        <taxon>Basidiomycota</taxon>
        <taxon>Agaricomycotina</taxon>
        <taxon>Agaricomycetes</taxon>
        <taxon>Agaricomycetidae</taxon>
        <taxon>Boletales</taxon>
        <taxon>Suillineae</taxon>
        <taxon>Suillaceae</taxon>
        <taxon>Suillus</taxon>
    </lineage>
</organism>
<name>A0A9P7CZB0_9AGAM</name>
<gene>
    <name evidence="1" type="ORF">EV702DRAFT_1130332</name>
</gene>
<dbReference type="OrthoDB" id="2793736at2759"/>
<sequence>MNNDIPPTLDRRRALELTERLCSQKHFRDGINDLLKFSHSEDSEFQRYGRKIIALTEVARSTLTRVGVKLHLFIVCSQTFLPLKSAYFKMLILIRRRKHAFPSELGGKNLSVIC</sequence>
<accession>A0A9P7CZB0</accession>
<keyword evidence="2" id="KW-1185">Reference proteome</keyword>
<dbReference type="Proteomes" id="UP000714275">
    <property type="component" value="Unassembled WGS sequence"/>
</dbReference>